<organism evidence="1 2">
    <name type="scientific">Mycolicibacterium farcinogenes</name>
    <name type="common">Mycobacterium farcinogenes</name>
    <dbReference type="NCBI Taxonomy" id="1802"/>
    <lineage>
        <taxon>Bacteria</taxon>
        <taxon>Bacillati</taxon>
        <taxon>Actinomycetota</taxon>
        <taxon>Actinomycetes</taxon>
        <taxon>Mycobacteriales</taxon>
        <taxon>Mycobacteriaceae</taxon>
        <taxon>Mycolicibacterium</taxon>
    </lineage>
</organism>
<proteinExistence type="predicted"/>
<evidence type="ECO:0000313" key="1">
    <source>
        <dbReference type="EMBL" id="QZH69471.1"/>
    </source>
</evidence>
<sequence length="512" mass="54030">MSTPTQNRDGQPGPTLQGPARLTRVVLFVGADTETDYVLAAEVPLIAIVEDLIPRINRRLRRLRRPELDTGQTYQLCWADSRPLDPQRSLDESGVADGDALWLLPVEATEKYEPVTETVSTAIAREARRQLDTVDEDTPRRVACGLGAGLIAWAELIILRQWWFDGGWVPAAVSWALTAGLVVAAWLAARAAQPQRRAVASAFAWIAIIPFCTAAAVSIPGSPGAWHAVAALVAAIGGMVVLAVLTGGQHLVVISAVITVSGFASAAMVVQASGWQLPPQRIAVLALLAVLVLVTFATSLGVAGSGTPGPWFPSLTGSGVFETRPGAARDTVSPVYPAGTESPEQIAAWTRRGNAIITGLLVGCGIVTVVAARYAVIPGQVADGWTQSPVLHLLFTLTICAILLLRSRSFVDRWQSVTLTVAPVLAMAVVIGRYAAASTPPSLAMTLICVGATLAIVVAGLINALVIAHAKISAPIRRWVELSEYVLLFVVVPMAVLLLNLIPWARNLVGGA</sequence>
<evidence type="ECO:0000313" key="2">
    <source>
        <dbReference type="Proteomes" id="UP000825598"/>
    </source>
</evidence>
<geneLocation type="plasmid" evidence="1 2">
    <name>unnamed1</name>
</geneLocation>
<reference evidence="1" key="1">
    <citation type="submission" date="2021-07" db="EMBL/GenBank/DDBJ databases">
        <title>Complete Genome Sequences of Mycobacterium farcinogenes Isolated from Clinical Specimens from Patients in Thailand.</title>
        <authorList>
            <person name="Sodsai P."/>
        </authorList>
    </citation>
    <scope>NUCLEOTIDE SEQUENCE</scope>
    <source>
        <strain evidence="1">BKK/CU-MFGFA-001</strain>
    </source>
</reference>
<keyword evidence="2" id="KW-1185">Reference proteome</keyword>
<protein>
    <submittedName>
        <fullName evidence="1">Type VII secretion integral membrane protein EccD</fullName>
    </submittedName>
</protein>
<dbReference type="EMBL" id="CP081674">
    <property type="protein sequence ID" value="QZH69471.1"/>
    <property type="molecule type" value="Genomic_DNA"/>
</dbReference>
<name>A0ACD1FQZ5_MYCFR</name>
<keyword evidence="1" id="KW-0614">Plasmid</keyword>
<accession>A0ACD1FQZ5</accession>
<dbReference type="Proteomes" id="UP000825598">
    <property type="component" value="Plasmid unnamed1"/>
</dbReference>
<gene>
    <name evidence="1" type="primary">eccD</name>
    <name evidence="1" type="ORF">K6L26_30535</name>
</gene>